<accession>A0AAU7VTD8</accession>
<dbReference type="RefSeq" id="WP_350350603.1">
    <property type="nucleotide sequence ID" value="NZ_CP158357.1"/>
</dbReference>
<name>A0AAU7VTD8_9MICO</name>
<organism evidence="1">
    <name type="scientific">Microbacterium sp. A8/3-1</name>
    <dbReference type="NCBI Taxonomy" id="3160749"/>
    <lineage>
        <taxon>Bacteria</taxon>
        <taxon>Bacillati</taxon>
        <taxon>Actinomycetota</taxon>
        <taxon>Actinomycetes</taxon>
        <taxon>Micrococcales</taxon>
        <taxon>Microbacteriaceae</taxon>
        <taxon>Microbacterium</taxon>
    </lineage>
</organism>
<dbReference type="AlphaFoldDB" id="A0AAU7VTD8"/>
<sequence>METLLIVLGVLAVAWFAMLMRKPRSSRRADPDGFAVDPALSKALDDSASDSVRFRGYP</sequence>
<dbReference type="EMBL" id="CP158357">
    <property type="protein sequence ID" value="XBX77047.1"/>
    <property type="molecule type" value="Genomic_DNA"/>
</dbReference>
<reference evidence="1" key="1">
    <citation type="submission" date="2024-06" db="EMBL/GenBank/DDBJ databases">
        <title>Draft genome sequence of Microbacterium sp. strain A8/3-1, isolated from Oxytropis tragacanthoides Fisch. ex DC. Root nodules in the Altai region of Russia.</title>
        <authorList>
            <person name="Sazanova A."/>
            <person name="Guro P."/>
            <person name="Kuznetsova I."/>
            <person name="Belimov A."/>
            <person name="Safronova V."/>
        </authorList>
    </citation>
    <scope>NUCLEOTIDE SEQUENCE</scope>
    <source>
        <strain evidence="1">A8/3-1</strain>
    </source>
</reference>
<evidence type="ECO:0000313" key="1">
    <source>
        <dbReference type="EMBL" id="XBX77047.1"/>
    </source>
</evidence>
<proteinExistence type="predicted"/>
<protein>
    <submittedName>
        <fullName evidence="1">Uncharacterized protein</fullName>
    </submittedName>
</protein>
<gene>
    <name evidence="1" type="ORF">ABS642_14120</name>
</gene>